<dbReference type="PANTHER" id="PTHR42983:SF1">
    <property type="entry name" value="IRON-MOLYBDENUM PROTEIN"/>
    <property type="match status" value="1"/>
</dbReference>
<dbReference type="SUPFAM" id="SSF53146">
    <property type="entry name" value="Nitrogenase accessory factor-like"/>
    <property type="match status" value="1"/>
</dbReference>
<evidence type="ECO:0000256" key="1">
    <source>
        <dbReference type="SAM" id="MobiDB-lite"/>
    </source>
</evidence>
<dbReference type="AlphaFoldDB" id="A0A0S7YBX2"/>
<dbReference type="Gene3D" id="3.30.420.130">
    <property type="entry name" value="Dinitrogenase iron-molybdenum cofactor biosynthesis domain"/>
    <property type="match status" value="1"/>
</dbReference>
<dbReference type="InterPro" id="IPR003731">
    <property type="entry name" value="Di-Nase_FeMo-co_biosynth"/>
</dbReference>
<dbReference type="EMBL" id="LJNI01000083">
    <property type="protein sequence ID" value="KPJ72305.1"/>
    <property type="molecule type" value="Genomic_DNA"/>
</dbReference>
<comment type="caution">
    <text evidence="3">The sequence shown here is derived from an EMBL/GenBank/DDBJ whole genome shotgun (WGS) entry which is preliminary data.</text>
</comment>
<evidence type="ECO:0000259" key="2">
    <source>
        <dbReference type="Pfam" id="PF02579"/>
    </source>
</evidence>
<dbReference type="Proteomes" id="UP000051012">
    <property type="component" value="Unassembled WGS sequence"/>
</dbReference>
<gene>
    <name evidence="3" type="ORF">AMJ52_06740</name>
</gene>
<feature type="compositionally biased region" description="Basic and acidic residues" evidence="1">
    <location>
        <begin position="116"/>
        <end position="132"/>
    </location>
</feature>
<feature type="region of interest" description="Disordered" evidence="1">
    <location>
        <begin position="102"/>
        <end position="132"/>
    </location>
</feature>
<feature type="domain" description="Dinitrogenase iron-molybdenum cofactor biosynthesis" evidence="2">
    <location>
        <begin position="8"/>
        <end position="97"/>
    </location>
</feature>
<dbReference type="CDD" id="cd00851">
    <property type="entry name" value="MTH1175"/>
    <property type="match status" value="1"/>
</dbReference>
<dbReference type="Pfam" id="PF02579">
    <property type="entry name" value="Nitro_FeMo-Co"/>
    <property type="match status" value="1"/>
</dbReference>
<accession>A0A0S7YBX2</accession>
<evidence type="ECO:0000313" key="4">
    <source>
        <dbReference type="Proteomes" id="UP000051012"/>
    </source>
</evidence>
<proteinExistence type="predicted"/>
<reference evidence="3 4" key="1">
    <citation type="journal article" date="2015" name="Microbiome">
        <title>Genomic resolution of linkages in carbon, nitrogen, and sulfur cycling among widespread estuary sediment bacteria.</title>
        <authorList>
            <person name="Baker B.J."/>
            <person name="Lazar C.S."/>
            <person name="Teske A.P."/>
            <person name="Dick G.J."/>
        </authorList>
    </citation>
    <scope>NUCLEOTIDE SEQUENCE [LARGE SCALE GENOMIC DNA]</scope>
    <source>
        <strain evidence="3">DG_78</strain>
    </source>
</reference>
<name>A0A0S7YBX2_UNCT6</name>
<sequence length="132" mass="14349">MRIAISTDGDFVSAHFGRCPAFTIVEIENGKIVKQESIENPGHQPGFIPQFLHQRGVECIICGGMGRRATSFFSEYGIQTILGVSGTVNDTLEKLQKGTLEGSESLCKPGSGKGYGLDKTECDHPEQHRGEH</sequence>
<dbReference type="PANTHER" id="PTHR42983">
    <property type="entry name" value="DINITROGENASE IRON-MOLYBDENUM COFACTOR PROTEIN-RELATED"/>
    <property type="match status" value="1"/>
</dbReference>
<dbReference type="InterPro" id="IPR036105">
    <property type="entry name" value="DiNase_FeMo-co_biosyn_sf"/>
</dbReference>
<organism evidence="3 4">
    <name type="scientific">candidate division TA06 bacterium DG_78</name>
    <dbReference type="NCBI Taxonomy" id="1703772"/>
    <lineage>
        <taxon>Bacteria</taxon>
        <taxon>Bacteria division TA06</taxon>
    </lineage>
</organism>
<dbReference type="InterPro" id="IPR033913">
    <property type="entry name" value="MTH1175_dom"/>
</dbReference>
<evidence type="ECO:0000313" key="3">
    <source>
        <dbReference type="EMBL" id="KPJ72305.1"/>
    </source>
</evidence>
<protein>
    <submittedName>
        <fullName evidence="3">Dinitrogenase iron-molybdenum cofactor</fullName>
    </submittedName>
</protein>